<sequence>MIFHWIGSTFKYATLSANEEQTFVVKACFIRSGVYDINRWRLTVNYNQSATDKSNIGGEHHGGLGKKSEGGGGMKGERTHK</sequence>
<evidence type="ECO:0000313" key="4">
    <source>
        <dbReference type="Proteomes" id="UP000789375"/>
    </source>
</evidence>
<name>A0A9N9B3H4_FUNMO</name>
<organism evidence="3 4">
    <name type="scientific">Funneliformis mosseae</name>
    <name type="common">Endomycorrhizal fungus</name>
    <name type="synonym">Glomus mosseae</name>
    <dbReference type="NCBI Taxonomy" id="27381"/>
    <lineage>
        <taxon>Eukaryota</taxon>
        <taxon>Fungi</taxon>
        <taxon>Fungi incertae sedis</taxon>
        <taxon>Mucoromycota</taxon>
        <taxon>Glomeromycotina</taxon>
        <taxon>Glomeromycetes</taxon>
        <taxon>Glomerales</taxon>
        <taxon>Glomeraceae</taxon>
        <taxon>Funneliformis</taxon>
    </lineage>
</organism>
<proteinExistence type="predicted"/>
<dbReference type="Pfam" id="PF24542">
    <property type="entry name" value="Ig_TPPC8_C"/>
    <property type="match status" value="1"/>
</dbReference>
<gene>
    <name evidence="3" type="ORF">FMOSSE_LOCUS6475</name>
</gene>
<feature type="compositionally biased region" description="Basic and acidic residues" evidence="1">
    <location>
        <begin position="58"/>
        <end position="69"/>
    </location>
</feature>
<evidence type="ECO:0000256" key="1">
    <source>
        <dbReference type="SAM" id="MobiDB-lite"/>
    </source>
</evidence>
<dbReference type="InterPro" id="IPR057651">
    <property type="entry name" value="Ig_TPPC8_C"/>
</dbReference>
<reference evidence="3" key="1">
    <citation type="submission" date="2021-06" db="EMBL/GenBank/DDBJ databases">
        <authorList>
            <person name="Kallberg Y."/>
            <person name="Tangrot J."/>
            <person name="Rosling A."/>
        </authorList>
    </citation>
    <scope>NUCLEOTIDE SEQUENCE</scope>
    <source>
        <strain evidence="3">87-6 pot B 2015</strain>
    </source>
</reference>
<evidence type="ECO:0000313" key="3">
    <source>
        <dbReference type="EMBL" id="CAG8551178.1"/>
    </source>
</evidence>
<feature type="region of interest" description="Disordered" evidence="1">
    <location>
        <begin position="51"/>
        <end position="81"/>
    </location>
</feature>
<dbReference type="EMBL" id="CAJVPP010001365">
    <property type="protein sequence ID" value="CAG8551178.1"/>
    <property type="molecule type" value="Genomic_DNA"/>
</dbReference>
<accession>A0A9N9B3H4</accession>
<feature type="domain" description="TPPC8 C-terminal Ig-like" evidence="2">
    <location>
        <begin position="3"/>
        <end position="45"/>
    </location>
</feature>
<dbReference type="Proteomes" id="UP000789375">
    <property type="component" value="Unassembled WGS sequence"/>
</dbReference>
<protein>
    <submittedName>
        <fullName evidence="3">224_t:CDS:1</fullName>
    </submittedName>
</protein>
<comment type="caution">
    <text evidence="3">The sequence shown here is derived from an EMBL/GenBank/DDBJ whole genome shotgun (WGS) entry which is preliminary data.</text>
</comment>
<evidence type="ECO:0000259" key="2">
    <source>
        <dbReference type="Pfam" id="PF24542"/>
    </source>
</evidence>
<dbReference type="AlphaFoldDB" id="A0A9N9B3H4"/>
<keyword evidence="4" id="KW-1185">Reference proteome</keyword>